<keyword evidence="2" id="KW-0472">Membrane</keyword>
<reference evidence="3 4" key="1">
    <citation type="submission" date="2024-09" db="EMBL/GenBank/DDBJ databases">
        <title>Floridaenema gen nov. (Aerosakkonemataceae, Aerosakkonematales ord. nov., Cyanobacteria) from benthic tropical and subtropical fresh waters, with the description of four new species.</title>
        <authorList>
            <person name="Moretto J.A."/>
            <person name="Berthold D.E."/>
            <person name="Lefler F.W."/>
            <person name="Huang I.-S."/>
            <person name="Laughinghouse H. IV."/>
        </authorList>
    </citation>
    <scope>NUCLEOTIDE SEQUENCE [LARGE SCALE GENOMIC DNA]</scope>
    <source>
        <strain evidence="3 4">BLCC-F46</strain>
    </source>
</reference>
<name>A0ABV4X4Q8_9CYAN</name>
<sequence length="357" mass="39553">MDEFALSFRQTRILFSLQYFLGTEDIDYEIDSETKRIKRQWLNKWKASVEDLLKSQLPNNTGEDSYTLVVDLFEIKQEIELEKRSLDKKRPLYSILMEVVLFRLYFPLRTKEDEKYIKLNLADTYRQRIVGRLESIAEWLSVEKEYVKKFKSSYERWSNEISGSQSNPLNYLLGGLIGAAVLAVVAAAIAVPVIVPLLAPLLAPGLSGAAAISAVLAALGGGAIAAGGLGMAGGFTVIVGGGAILGASAGTGVGALFAQSPDSAVREAAKFVVSFEQVILTQKDVAKREIARSAKEIIKKLRHTIHSLDDQISDLQIKPDKNQEEINNLRKVNGYFRKALEICENLLEEFLRRNALS</sequence>
<keyword evidence="2" id="KW-1133">Transmembrane helix</keyword>
<evidence type="ECO:0000313" key="4">
    <source>
        <dbReference type="Proteomes" id="UP001576774"/>
    </source>
</evidence>
<comment type="caution">
    <text evidence="3">The sequence shown here is derived from an EMBL/GenBank/DDBJ whole genome shotgun (WGS) entry which is preliminary data.</text>
</comment>
<protein>
    <submittedName>
        <fullName evidence="3">Uncharacterized protein</fullName>
    </submittedName>
</protein>
<evidence type="ECO:0000256" key="2">
    <source>
        <dbReference type="SAM" id="Phobius"/>
    </source>
</evidence>
<proteinExistence type="predicted"/>
<feature type="transmembrane region" description="Helical" evidence="2">
    <location>
        <begin position="171"/>
        <end position="199"/>
    </location>
</feature>
<gene>
    <name evidence="3" type="ORF">ACE1CC_11540</name>
</gene>
<feature type="transmembrane region" description="Helical" evidence="2">
    <location>
        <begin position="206"/>
        <end position="229"/>
    </location>
</feature>
<organism evidence="3 4">
    <name type="scientific">Floridaenema aerugineum BLCC-F46</name>
    <dbReference type="NCBI Taxonomy" id="3153654"/>
    <lineage>
        <taxon>Bacteria</taxon>
        <taxon>Bacillati</taxon>
        <taxon>Cyanobacteriota</taxon>
        <taxon>Cyanophyceae</taxon>
        <taxon>Oscillatoriophycideae</taxon>
        <taxon>Aerosakkonematales</taxon>
        <taxon>Aerosakkonemataceae</taxon>
        <taxon>Floridanema</taxon>
        <taxon>Floridanema aerugineum</taxon>
    </lineage>
</organism>
<evidence type="ECO:0000313" key="3">
    <source>
        <dbReference type="EMBL" id="MFB2877506.1"/>
    </source>
</evidence>
<dbReference type="RefSeq" id="WP_413270603.1">
    <property type="nucleotide sequence ID" value="NZ_JBHFNQ010000090.1"/>
</dbReference>
<accession>A0ABV4X4Q8</accession>
<keyword evidence="2" id="KW-0812">Transmembrane</keyword>
<dbReference type="EMBL" id="JBHFNQ010000090">
    <property type="protein sequence ID" value="MFB2877506.1"/>
    <property type="molecule type" value="Genomic_DNA"/>
</dbReference>
<keyword evidence="4" id="KW-1185">Reference proteome</keyword>
<feature type="transmembrane region" description="Helical" evidence="2">
    <location>
        <begin position="235"/>
        <end position="258"/>
    </location>
</feature>
<evidence type="ECO:0000256" key="1">
    <source>
        <dbReference type="SAM" id="Coils"/>
    </source>
</evidence>
<feature type="coiled-coil region" evidence="1">
    <location>
        <begin position="291"/>
        <end position="318"/>
    </location>
</feature>
<dbReference type="Proteomes" id="UP001576774">
    <property type="component" value="Unassembled WGS sequence"/>
</dbReference>
<keyword evidence="1" id="KW-0175">Coiled coil</keyword>